<dbReference type="EMBL" id="QWIQ01001221">
    <property type="protein sequence ID" value="RMY68228.1"/>
    <property type="molecule type" value="Genomic_DNA"/>
</dbReference>
<keyword evidence="1" id="KW-0732">Signal</keyword>
<feature type="chain" id="PRO_5018299031" description="AA1-like domain-containing protein" evidence="1">
    <location>
        <begin position="17"/>
        <end position="164"/>
    </location>
</feature>
<name>A0A3M7DV74_HORWE</name>
<reference evidence="2 3" key="1">
    <citation type="journal article" date="2018" name="BMC Genomics">
        <title>Genomic evidence for intraspecific hybridization in a clonal and extremely halotolerant yeast.</title>
        <authorList>
            <person name="Gostincar C."/>
            <person name="Stajich J.E."/>
            <person name="Zupancic J."/>
            <person name="Zalar P."/>
            <person name="Gunde-Cimerman N."/>
        </authorList>
    </citation>
    <scope>NUCLEOTIDE SEQUENCE [LARGE SCALE GENOMIC DNA]</scope>
    <source>
        <strain evidence="2 3">EXF-171</strain>
    </source>
</reference>
<protein>
    <recommendedName>
        <fullName evidence="4">AA1-like domain-containing protein</fullName>
    </recommendedName>
</protein>
<accession>A0A3M7DV74</accession>
<evidence type="ECO:0000313" key="2">
    <source>
        <dbReference type="EMBL" id="RMY68228.1"/>
    </source>
</evidence>
<dbReference type="AlphaFoldDB" id="A0A3M7DV74"/>
<feature type="non-terminal residue" evidence="2">
    <location>
        <position position="164"/>
    </location>
</feature>
<evidence type="ECO:0008006" key="4">
    <source>
        <dbReference type="Google" id="ProtNLM"/>
    </source>
</evidence>
<dbReference type="Proteomes" id="UP000281468">
    <property type="component" value="Unassembled WGS sequence"/>
</dbReference>
<evidence type="ECO:0000313" key="3">
    <source>
        <dbReference type="Proteomes" id="UP000281468"/>
    </source>
</evidence>
<comment type="caution">
    <text evidence="2">The sequence shown here is derived from an EMBL/GenBank/DDBJ whole genome shotgun (WGS) entry which is preliminary data.</text>
</comment>
<sequence length="164" mass="17783">MQPLLCIHAFLGLALATPTKNYNATTSPRVTNIHVSTLSSTNTSSNTPSSSHCQILIENDPWLLSNITYFVPTIPSQNHTTNSTSSPPSISFHFRDPNRGLELETYCYRTLLLPLKRGGGVDDPGTRSYYPCVDGRVRFAYAAGEGGGGEAGGELKVGRVHRDD</sequence>
<proteinExistence type="predicted"/>
<evidence type="ECO:0000256" key="1">
    <source>
        <dbReference type="SAM" id="SignalP"/>
    </source>
</evidence>
<gene>
    <name evidence="2" type="ORF">D0862_15002</name>
</gene>
<feature type="signal peptide" evidence="1">
    <location>
        <begin position="1"/>
        <end position="16"/>
    </location>
</feature>
<organism evidence="2 3">
    <name type="scientific">Hortaea werneckii</name>
    <name type="common">Black yeast</name>
    <name type="synonym">Cladosporium werneckii</name>
    <dbReference type="NCBI Taxonomy" id="91943"/>
    <lineage>
        <taxon>Eukaryota</taxon>
        <taxon>Fungi</taxon>
        <taxon>Dikarya</taxon>
        <taxon>Ascomycota</taxon>
        <taxon>Pezizomycotina</taxon>
        <taxon>Dothideomycetes</taxon>
        <taxon>Dothideomycetidae</taxon>
        <taxon>Mycosphaerellales</taxon>
        <taxon>Teratosphaeriaceae</taxon>
        <taxon>Hortaea</taxon>
    </lineage>
</organism>